<dbReference type="AlphaFoldDB" id="A0A1G2G2T6"/>
<dbReference type="EMBL" id="MHNK01000004">
    <property type="protein sequence ID" value="OGZ44292.1"/>
    <property type="molecule type" value="Genomic_DNA"/>
</dbReference>
<sequence>MVKKQHGMIARLRGKNYKNWMRRKKMKQQQIAVLHNIRSLHNVGSMFRTADAAGVTKIYLTGYTSSPMDAFGKVRAEIVKTALGAEHTVSWEQKKDIRTLLLSLRKQRTYIIGLEQHARAVDYQSVKSKKSWALVVGNEVRGLSEAVLQKCDVIAEISMRGKKESLNVSVAFGIALFSLRRRS</sequence>
<evidence type="ECO:0000259" key="3">
    <source>
        <dbReference type="Pfam" id="PF00588"/>
    </source>
</evidence>
<dbReference type="GO" id="GO:0005829">
    <property type="term" value="C:cytosol"/>
    <property type="evidence" value="ECO:0007669"/>
    <property type="project" value="TreeGrafter"/>
</dbReference>
<proteinExistence type="predicted"/>
<dbReference type="Proteomes" id="UP000177480">
    <property type="component" value="Unassembled WGS sequence"/>
</dbReference>
<protein>
    <recommendedName>
        <fullName evidence="3">tRNA/rRNA methyltransferase SpoU type domain-containing protein</fullName>
    </recommendedName>
</protein>
<accession>A0A1G2G2T6</accession>
<dbReference type="InterPro" id="IPR029028">
    <property type="entry name" value="Alpha/beta_knot_MTases"/>
</dbReference>
<dbReference type="Gene3D" id="3.40.1280.10">
    <property type="match status" value="1"/>
</dbReference>
<name>A0A1G2G2T6_9BACT</name>
<dbReference type="GO" id="GO:0008173">
    <property type="term" value="F:RNA methyltransferase activity"/>
    <property type="evidence" value="ECO:0007669"/>
    <property type="project" value="InterPro"/>
</dbReference>
<reference evidence="4 5" key="1">
    <citation type="journal article" date="2016" name="Nat. Commun.">
        <title>Thousands of microbial genomes shed light on interconnected biogeochemical processes in an aquifer system.</title>
        <authorList>
            <person name="Anantharaman K."/>
            <person name="Brown C.T."/>
            <person name="Hug L.A."/>
            <person name="Sharon I."/>
            <person name="Castelle C.J."/>
            <person name="Probst A.J."/>
            <person name="Thomas B.C."/>
            <person name="Singh A."/>
            <person name="Wilkins M.J."/>
            <person name="Karaoz U."/>
            <person name="Brodie E.L."/>
            <person name="Williams K.H."/>
            <person name="Hubbard S.S."/>
            <person name="Banfield J.F."/>
        </authorList>
    </citation>
    <scope>NUCLEOTIDE SEQUENCE [LARGE SCALE GENOMIC DNA]</scope>
</reference>
<organism evidence="4 5">
    <name type="scientific">Candidatus Ryanbacteria bacterium RIFCSPHIGHO2_01_FULL_45_22</name>
    <dbReference type="NCBI Taxonomy" id="1802114"/>
    <lineage>
        <taxon>Bacteria</taxon>
        <taxon>Candidatus Ryaniibacteriota</taxon>
    </lineage>
</organism>
<keyword evidence="2" id="KW-0808">Transferase</keyword>
<evidence type="ECO:0000313" key="4">
    <source>
        <dbReference type="EMBL" id="OGZ44292.1"/>
    </source>
</evidence>
<evidence type="ECO:0000256" key="2">
    <source>
        <dbReference type="ARBA" id="ARBA00022679"/>
    </source>
</evidence>
<dbReference type="GO" id="GO:0032259">
    <property type="term" value="P:methylation"/>
    <property type="evidence" value="ECO:0007669"/>
    <property type="project" value="UniProtKB-KW"/>
</dbReference>
<dbReference type="PANTHER" id="PTHR46429">
    <property type="entry name" value="23S RRNA (GUANOSINE-2'-O-)-METHYLTRANSFERASE RLMB"/>
    <property type="match status" value="1"/>
</dbReference>
<dbReference type="InterPro" id="IPR004441">
    <property type="entry name" value="rRNA_MeTrfase_TrmH"/>
</dbReference>
<dbReference type="Pfam" id="PF00588">
    <property type="entry name" value="SpoU_methylase"/>
    <property type="match status" value="1"/>
</dbReference>
<dbReference type="PANTHER" id="PTHR46429:SF1">
    <property type="entry name" value="23S RRNA (GUANOSINE-2'-O-)-METHYLTRANSFERASE RLMB"/>
    <property type="match status" value="1"/>
</dbReference>
<dbReference type="STRING" id="1802114.A2719_04475"/>
<dbReference type="SUPFAM" id="SSF75217">
    <property type="entry name" value="alpha/beta knot"/>
    <property type="match status" value="1"/>
</dbReference>
<keyword evidence="1" id="KW-0489">Methyltransferase</keyword>
<gene>
    <name evidence="4" type="ORF">A2719_04475</name>
</gene>
<dbReference type="InterPro" id="IPR029026">
    <property type="entry name" value="tRNA_m1G_MTases_N"/>
</dbReference>
<dbReference type="GO" id="GO:0003723">
    <property type="term" value="F:RNA binding"/>
    <property type="evidence" value="ECO:0007669"/>
    <property type="project" value="InterPro"/>
</dbReference>
<dbReference type="InterPro" id="IPR001537">
    <property type="entry name" value="SpoU_MeTrfase"/>
</dbReference>
<feature type="domain" description="tRNA/rRNA methyltransferase SpoU type" evidence="3">
    <location>
        <begin position="31"/>
        <end position="177"/>
    </location>
</feature>
<comment type="caution">
    <text evidence="4">The sequence shown here is derived from an EMBL/GenBank/DDBJ whole genome shotgun (WGS) entry which is preliminary data.</text>
</comment>
<evidence type="ECO:0000313" key="5">
    <source>
        <dbReference type="Proteomes" id="UP000177480"/>
    </source>
</evidence>
<evidence type="ECO:0000256" key="1">
    <source>
        <dbReference type="ARBA" id="ARBA00022603"/>
    </source>
</evidence>
<dbReference type="GO" id="GO:0006396">
    <property type="term" value="P:RNA processing"/>
    <property type="evidence" value="ECO:0007669"/>
    <property type="project" value="InterPro"/>
</dbReference>